<dbReference type="EMBL" id="OBQI01000006">
    <property type="protein sequence ID" value="SOC51903.1"/>
    <property type="molecule type" value="Genomic_DNA"/>
</dbReference>
<keyword evidence="1" id="KW-1133">Transmembrane helix</keyword>
<keyword evidence="3" id="KW-1185">Reference proteome</keyword>
<dbReference type="Proteomes" id="UP000219435">
    <property type="component" value="Unassembled WGS sequence"/>
</dbReference>
<proteinExistence type="predicted"/>
<evidence type="ECO:0000313" key="2">
    <source>
        <dbReference type="EMBL" id="SOC51903.1"/>
    </source>
</evidence>
<feature type="transmembrane region" description="Helical" evidence="1">
    <location>
        <begin position="74"/>
        <end position="94"/>
    </location>
</feature>
<dbReference type="RefSeq" id="WP_097196635.1">
    <property type="nucleotide sequence ID" value="NZ_OBQI01000006.1"/>
</dbReference>
<name>A0A285VD41_9ACTN</name>
<dbReference type="AlphaFoldDB" id="A0A285VD41"/>
<protein>
    <submittedName>
        <fullName evidence="2">Uncharacterized protein</fullName>
    </submittedName>
</protein>
<organism evidence="2 3">
    <name type="scientific">Blastococcus aggregatus</name>
    <dbReference type="NCBI Taxonomy" id="38502"/>
    <lineage>
        <taxon>Bacteria</taxon>
        <taxon>Bacillati</taxon>
        <taxon>Actinomycetota</taxon>
        <taxon>Actinomycetes</taxon>
        <taxon>Geodermatophilales</taxon>
        <taxon>Geodermatophilaceae</taxon>
        <taxon>Blastococcus</taxon>
    </lineage>
</organism>
<evidence type="ECO:0000256" key="1">
    <source>
        <dbReference type="SAM" id="Phobius"/>
    </source>
</evidence>
<keyword evidence="1" id="KW-0472">Membrane</keyword>
<reference evidence="3" key="1">
    <citation type="submission" date="2017-08" db="EMBL/GenBank/DDBJ databases">
        <authorList>
            <person name="Varghese N."/>
            <person name="Submissions S."/>
        </authorList>
    </citation>
    <scope>NUCLEOTIDE SEQUENCE [LARGE SCALE GENOMIC DNA]</scope>
    <source>
        <strain evidence="3">DSM 4725</strain>
    </source>
</reference>
<evidence type="ECO:0000313" key="3">
    <source>
        <dbReference type="Proteomes" id="UP000219435"/>
    </source>
</evidence>
<sequence length="105" mass="11679">MTGYAALERSRRRKILKALILGRAIAPEDEQFARDRAGQAAAQLPQGLLRGALFSLFIASSWWSLFPLTVGSKAILVLLAFAVLIYVGGMGFALRMRMWLRREPS</sequence>
<feature type="transmembrane region" description="Helical" evidence="1">
    <location>
        <begin position="48"/>
        <end position="68"/>
    </location>
</feature>
<gene>
    <name evidence="2" type="ORF">SAMN05660748_3887</name>
</gene>
<accession>A0A285VD41</accession>
<keyword evidence="1" id="KW-0812">Transmembrane</keyword>